<feature type="transmembrane region" description="Helical" evidence="5">
    <location>
        <begin position="158"/>
        <end position="180"/>
    </location>
</feature>
<evidence type="ECO:0000256" key="1">
    <source>
        <dbReference type="ARBA" id="ARBA00004141"/>
    </source>
</evidence>
<name>A0ABM1T5M9_LIMPO</name>
<evidence type="ECO:0000313" key="7">
    <source>
        <dbReference type="RefSeq" id="XP_022251185.1"/>
    </source>
</evidence>
<dbReference type="GeneID" id="111087739"/>
<feature type="transmembrane region" description="Helical" evidence="5">
    <location>
        <begin position="276"/>
        <end position="297"/>
    </location>
</feature>
<dbReference type="Proteomes" id="UP000694941">
    <property type="component" value="Unplaced"/>
</dbReference>
<gene>
    <name evidence="7" type="primary">LOC111087739</name>
</gene>
<evidence type="ECO:0000256" key="4">
    <source>
        <dbReference type="ARBA" id="ARBA00023136"/>
    </source>
</evidence>
<keyword evidence="3 5" id="KW-1133">Transmembrane helix</keyword>
<dbReference type="RefSeq" id="XP_022251185.1">
    <property type="nucleotide sequence ID" value="XM_022395477.1"/>
</dbReference>
<evidence type="ECO:0000256" key="5">
    <source>
        <dbReference type="SAM" id="Phobius"/>
    </source>
</evidence>
<keyword evidence="4 5" id="KW-0472">Membrane</keyword>
<keyword evidence="2 5" id="KW-0812">Transmembrane</keyword>
<proteinExistence type="predicted"/>
<feature type="transmembrane region" description="Helical" evidence="5">
    <location>
        <begin position="66"/>
        <end position="88"/>
    </location>
</feature>
<comment type="subcellular location">
    <subcellularLocation>
        <location evidence="1">Membrane</location>
        <topology evidence="1">Multi-pass membrane protein</topology>
    </subcellularLocation>
</comment>
<evidence type="ECO:0000313" key="6">
    <source>
        <dbReference type="Proteomes" id="UP000694941"/>
    </source>
</evidence>
<feature type="transmembrane region" description="Helical" evidence="5">
    <location>
        <begin position="30"/>
        <end position="50"/>
    </location>
</feature>
<dbReference type="PANTHER" id="PTHR23423">
    <property type="entry name" value="ORGANIC SOLUTE TRANSPORTER-RELATED"/>
    <property type="match status" value="1"/>
</dbReference>
<accession>A0ABM1T5M9</accession>
<protein>
    <submittedName>
        <fullName evidence="7">Organic solute transporter subunit alpha-like isoform X1</fullName>
    </submittedName>
</protein>
<keyword evidence="6" id="KW-1185">Reference proteome</keyword>
<feature type="transmembrane region" description="Helical" evidence="5">
    <location>
        <begin position="236"/>
        <end position="256"/>
    </location>
</feature>
<feature type="transmembrane region" description="Helical" evidence="5">
    <location>
        <begin position="94"/>
        <end position="113"/>
    </location>
</feature>
<organism evidence="6 7">
    <name type="scientific">Limulus polyphemus</name>
    <name type="common">Atlantic horseshoe crab</name>
    <dbReference type="NCBI Taxonomy" id="6850"/>
    <lineage>
        <taxon>Eukaryota</taxon>
        <taxon>Metazoa</taxon>
        <taxon>Ecdysozoa</taxon>
        <taxon>Arthropoda</taxon>
        <taxon>Chelicerata</taxon>
        <taxon>Merostomata</taxon>
        <taxon>Xiphosura</taxon>
        <taxon>Limulidae</taxon>
        <taxon>Limulus</taxon>
    </lineage>
</organism>
<dbReference type="SMART" id="SM01417">
    <property type="entry name" value="Solute_trans_a"/>
    <property type="match status" value="1"/>
</dbReference>
<dbReference type="Pfam" id="PF03619">
    <property type="entry name" value="Solute_trans_a"/>
    <property type="match status" value="1"/>
</dbReference>
<evidence type="ECO:0000256" key="3">
    <source>
        <dbReference type="ARBA" id="ARBA00022989"/>
    </source>
</evidence>
<evidence type="ECO:0000256" key="2">
    <source>
        <dbReference type="ARBA" id="ARBA00022692"/>
    </source>
</evidence>
<sequence>MKVSTMNCSELLHLNYIPTVWEVFDALGNIGIFLVSVTGIATVLVFAIFFQESIYLFHHWPRQQCFLTLLCLNTFPFAAGGFFISMVFPNLAETAKTIILIYLPVSLVVYFRLMINYGGGEKVILRKLFGQEMILQGPPLCCLCFCCDKPPLTRRRFFFLKCSVYQLALTPVLLATAKYIGIEYGIFIEGLLSPYNAAPYISVISTLSMMFGVYSLVIFSRIAAASIKDFQMTHKFAPLQANFLLIRLQVIIFGIVGRAEAFPCIYPVSSTMTGHYISSAVIIGEAFILAVIARAIFLHPPPYSMWPVQSSICDNSSISQISVSEQDSMNSGLESLNSV</sequence>
<feature type="transmembrane region" description="Helical" evidence="5">
    <location>
        <begin position="200"/>
        <end position="224"/>
    </location>
</feature>
<reference evidence="7" key="1">
    <citation type="submission" date="2025-08" db="UniProtKB">
        <authorList>
            <consortium name="RefSeq"/>
        </authorList>
    </citation>
    <scope>IDENTIFICATION</scope>
    <source>
        <tissue evidence="7">Muscle</tissue>
    </source>
</reference>
<dbReference type="InterPro" id="IPR005178">
    <property type="entry name" value="Ostalpha/TMEM184C"/>
</dbReference>